<proteinExistence type="predicted"/>
<evidence type="ECO:0000313" key="1">
    <source>
        <dbReference type="EMBL" id="EFP85639.2"/>
    </source>
</evidence>
<dbReference type="RefSeq" id="XP_003330058.2">
    <property type="nucleotide sequence ID" value="XM_003330010.2"/>
</dbReference>
<dbReference type="Proteomes" id="UP000008783">
    <property type="component" value="Unassembled WGS sequence"/>
</dbReference>
<keyword evidence="2" id="KW-1185">Reference proteome</keyword>
<reference evidence="2" key="2">
    <citation type="journal article" date="2011" name="Proc. Natl. Acad. Sci. U.S.A.">
        <title>Obligate biotrophy features unraveled by the genomic analysis of rust fungi.</title>
        <authorList>
            <person name="Duplessis S."/>
            <person name="Cuomo C.A."/>
            <person name="Lin Y.-C."/>
            <person name="Aerts A."/>
            <person name="Tisserant E."/>
            <person name="Veneault-Fourrey C."/>
            <person name="Joly D.L."/>
            <person name="Hacquard S."/>
            <person name="Amselem J."/>
            <person name="Cantarel B.L."/>
            <person name="Chiu R."/>
            <person name="Coutinho P.M."/>
            <person name="Feau N."/>
            <person name="Field M."/>
            <person name="Frey P."/>
            <person name="Gelhaye E."/>
            <person name="Goldberg J."/>
            <person name="Grabherr M.G."/>
            <person name="Kodira C.D."/>
            <person name="Kohler A."/>
            <person name="Kuees U."/>
            <person name="Lindquist E.A."/>
            <person name="Lucas S.M."/>
            <person name="Mago R."/>
            <person name="Mauceli E."/>
            <person name="Morin E."/>
            <person name="Murat C."/>
            <person name="Pangilinan J.L."/>
            <person name="Park R."/>
            <person name="Pearson M."/>
            <person name="Quesneville H."/>
            <person name="Rouhier N."/>
            <person name="Sakthikumar S."/>
            <person name="Salamov A.A."/>
            <person name="Schmutz J."/>
            <person name="Selles B."/>
            <person name="Shapiro H."/>
            <person name="Tanguay P."/>
            <person name="Tuskan G.A."/>
            <person name="Henrissat B."/>
            <person name="Van de Peer Y."/>
            <person name="Rouze P."/>
            <person name="Ellis J.G."/>
            <person name="Dodds P.N."/>
            <person name="Schein J.E."/>
            <person name="Zhong S."/>
            <person name="Hamelin R.C."/>
            <person name="Grigoriev I.V."/>
            <person name="Szabo L.J."/>
            <person name="Martin F."/>
        </authorList>
    </citation>
    <scope>NUCLEOTIDE SEQUENCE [LARGE SCALE GENOMIC DNA]</scope>
    <source>
        <strain evidence="2">CRL 75-36-700-3 / race SCCL</strain>
    </source>
</reference>
<organism evidence="1 2">
    <name type="scientific">Puccinia graminis f. sp. tritici (strain CRL 75-36-700-3 / race SCCL)</name>
    <name type="common">Black stem rust fungus</name>
    <dbReference type="NCBI Taxonomy" id="418459"/>
    <lineage>
        <taxon>Eukaryota</taxon>
        <taxon>Fungi</taxon>
        <taxon>Dikarya</taxon>
        <taxon>Basidiomycota</taxon>
        <taxon>Pucciniomycotina</taxon>
        <taxon>Pucciniomycetes</taxon>
        <taxon>Pucciniales</taxon>
        <taxon>Pucciniaceae</taxon>
        <taxon>Puccinia</taxon>
    </lineage>
</organism>
<evidence type="ECO:0000313" key="2">
    <source>
        <dbReference type="Proteomes" id="UP000008783"/>
    </source>
</evidence>
<gene>
    <name evidence="1" type="ORF">PGTG_10968</name>
</gene>
<sequence>MKAYDSFINPSKLDNFEEGIFSHNQDVDAPLTSREDAFTNTLFNFDLWELDAQKSIDMSNKIEIVNVENDPEETNWDPQDL</sequence>
<accession>E3KN03</accession>
<dbReference type="InParanoid" id="E3KN03"/>
<name>E3KN03_PUCGT</name>
<dbReference type="GeneID" id="10544205"/>
<dbReference type="KEGG" id="pgr:PGTG_10968"/>
<dbReference type="EMBL" id="DS178296">
    <property type="protein sequence ID" value="EFP85639.2"/>
    <property type="molecule type" value="Genomic_DNA"/>
</dbReference>
<dbReference type="VEuPathDB" id="FungiDB:PGTG_10968"/>
<protein>
    <submittedName>
        <fullName evidence="1">Uncharacterized protein</fullName>
    </submittedName>
</protein>
<dbReference type="OrthoDB" id="2507233at2759"/>
<dbReference type="AlphaFoldDB" id="E3KN03"/>
<reference key="1">
    <citation type="submission" date="2007-01" db="EMBL/GenBank/DDBJ databases">
        <title>The Genome Sequence of Puccinia graminis f. sp. tritici Strain CRL 75-36-700-3.</title>
        <authorList>
            <consortium name="The Broad Institute Genome Sequencing Platform"/>
            <person name="Birren B."/>
            <person name="Lander E."/>
            <person name="Galagan J."/>
            <person name="Nusbaum C."/>
            <person name="Devon K."/>
            <person name="Cuomo C."/>
            <person name="Jaffe D."/>
            <person name="Butler J."/>
            <person name="Alvarez P."/>
            <person name="Gnerre S."/>
            <person name="Grabherr M."/>
            <person name="Mauceli E."/>
            <person name="Brockman W."/>
            <person name="Young S."/>
            <person name="LaButti K."/>
            <person name="Sykes S."/>
            <person name="DeCaprio D."/>
            <person name="Crawford M."/>
            <person name="Koehrsen M."/>
            <person name="Engels R."/>
            <person name="Montgomery P."/>
            <person name="Pearson M."/>
            <person name="Howarth C."/>
            <person name="Larson L."/>
            <person name="White J."/>
            <person name="Zeng Q."/>
            <person name="Kodira C."/>
            <person name="Yandava C."/>
            <person name="Alvarado L."/>
            <person name="O'Leary S."/>
            <person name="Szabo L."/>
            <person name="Dean R."/>
            <person name="Schein J."/>
        </authorList>
    </citation>
    <scope>NUCLEOTIDE SEQUENCE</scope>
    <source>
        <strain>CRL 75-36-700-3</strain>
    </source>
</reference>
<dbReference type="HOGENOM" id="CLU_168675_0_0_1"/>